<dbReference type="InterPro" id="IPR047109">
    <property type="entry name" value="CAD-like"/>
</dbReference>
<keyword evidence="8" id="KW-0521">NADP</keyword>
<evidence type="ECO:0000256" key="4">
    <source>
        <dbReference type="ARBA" id="ARBA00013171"/>
    </source>
</evidence>
<evidence type="ECO:0000256" key="5">
    <source>
        <dbReference type="ARBA" id="ARBA00022723"/>
    </source>
</evidence>
<organism evidence="17">
    <name type="scientific">Oryza brachyantha</name>
    <name type="common">malo sina</name>
    <dbReference type="NCBI Taxonomy" id="4533"/>
    <lineage>
        <taxon>Eukaryota</taxon>
        <taxon>Viridiplantae</taxon>
        <taxon>Streptophyta</taxon>
        <taxon>Embryophyta</taxon>
        <taxon>Tracheophyta</taxon>
        <taxon>Spermatophyta</taxon>
        <taxon>Magnoliopsida</taxon>
        <taxon>Liliopsida</taxon>
        <taxon>Poales</taxon>
        <taxon>Poaceae</taxon>
        <taxon>BOP clade</taxon>
        <taxon>Oryzoideae</taxon>
        <taxon>Oryzeae</taxon>
        <taxon>Oryzinae</taxon>
        <taxon>Oryza</taxon>
    </lineage>
</organism>
<dbReference type="PANTHER" id="PTHR42683">
    <property type="entry name" value="ALDEHYDE REDUCTASE"/>
    <property type="match status" value="1"/>
</dbReference>
<proteinExistence type="inferred from homology"/>
<dbReference type="InterPro" id="IPR013149">
    <property type="entry name" value="ADH-like_C"/>
</dbReference>
<evidence type="ECO:0000313" key="18">
    <source>
        <dbReference type="Proteomes" id="UP000006038"/>
    </source>
</evidence>
<keyword evidence="9" id="KW-0560">Oxidoreductase</keyword>
<comment type="catalytic activity">
    <reaction evidence="11">
        <text>(E)-sinapyl alcohol + NADP(+) = (E)-sinapaldehyde + NADPH + H(+)</text>
        <dbReference type="Rhea" id="RHEA:45704"/>
        <dbReference type="ChEBI" id="CHEBI:15378"/>
        <dbReference type="ChEBI" id="CHEBI:27949"/>
        <dbReference type="ChEBI" id="CHEBI:57783"/>
        <dbReference type="ChEBI" id="CHEBI:58349"/>
        <dbReference type="ChEBI" id="CHEBI:64557"/>
        <dbReference type="EC" id="1.1.1.195"/>
    </reaction>
    <physiologicalReaction direction="right-to-left" evidence="11">
        <dbReference type="Rhea" id="RHEA:45706"/>
    </physiologicalReaction>
</comment>
<dbReference type="Pfam" id="PF00107">
    <property type="entry name" value="ADH_zinc_N"/>
    <property type="match status" value="1"/>
</dbReference>
<dbReference type="eggNOG" id="KOG0023">
    <property type="taxonomic scope" value="Eukaryota"/>
</dbReference>
<dbReference type="GO" id="GO:0045551">
    <property type="term" value="F:cinnamyl-alcohol dehydrogenase activity"/>
    <property type="evidence" value="ECO:0007669"/>
    <property type="project" value="UniProtKB-EC"/>
</dbReference>
<comment type="similarity">
    <text evidence="15">Belongs to the zinc-containing alcohol dehydrogenase family.</text>
</comment>
<evidence type="ECO:0000256" key="13">
    <source>
        <dbReference type="ARBA" id="ARBA00049311"/>
    </source>
</evidence>
<dbReference type="FunFam" id="3.40.50.720:FF:000022">
    <property type="entry name" value="Cinnamyl alcohol dehydrogenase"/>
    <property type="match status" value="1"/>
</dbReference>
<evidence type="ECO:0000256" key="6">
    <source>
        <dbReference type="ARBA" id="ARBA00022733"/>
    </source>
</evidence>
<dbReference type="Gene3D" id="3.40.50.720">
    <property type="entry name" value="NAD(P)-binding Rossmann-like Domain"/>
    <property type="match status" value="1"/>
</dbReference>
<evidence type="ECO:0000256" key="9">
    <source>
        <dbReference type="ARBA" id="ARBA00023002"/>
    </source>
</evidence>
<dbReference type="Gene3D" id="3.90.180.10">
    <property type="entry name" value="Medium-chain alcohol dehydrogenases, catalytic domain"/>
    <property type="match status" value="1"/>
</dbReference>
<dbReference type="InterPro" id="IPR013154">
    <property type="entry name" value="ADH-like_N"/>
</dbReference>
<dbReference type="Gramene" id="OB03G19090.1">
    <property type="protein sequence ID" value="OB03G19090.1"/>
    <property type="gene ID" value="OB03G19090"/>
</dbReference>
<evidence type="ECO:0000256" key="7">
    <source>
        <dbReference type="ARBA" id="ARBA00022833"/>
    </source>
</evidence>
<name>J3LLI3_ORYBR</name>
<comment type="catalytic activity">
    <reaction evidence="14">
        <text>(E)-cinnamyl alcohol + NADP(+) = (E)-cinnamaldehyde + NADPH + H(+)</text>
        <dbReference type="Rhea" id="RHEA:10392"/>
        <dbReference type="ChEBI" id="CHEBI:15378"/>
        <dbReference type="ChEBI" id="CHEBI:16731"/>
        <dbReference type="ChEBI" id="CHEBI:33227"/>
        <dbReference type="ChEBI" id="CHEBI:57783"/>
        <dbReference type="ChEBI" id="CHEBI:58349"/>
        <dbReference type="EC" id="1.1.1.195"/>
    </reaction>
    <physiologicalReaction direction="right-to-left" evidence="14">
        <dbReference type="Rhea" id="RHEA:10394"/>
    </physiologicalReaction>
</comment>
<dbReference type="InterPro" id="IPR020843">
    <property type="entry name" value="ER"/>
</dbReference>
<dbReference type="eggNOG" id="KOG1075">
    <property type="taxonomic scope" value="Eukaryota"/>
</dbReference>
<dbReference type="EnsemblPlants" id="OB03G19090.1">
    <property type="protein sequence ID" value="OB03G19090.1"/>
    <property type="gene ID" value="OB03G19090"/>
</dbReference>
<keyword evidence="6" id="KW-0438">Lignin biosynthesis</keyword>
<comment type="subunit">
    <text evidence="3">Homodimer.</text>
</comment>
<comment type="catalytic activity">
    <reaction evidence="10">
        <text>(E)-4-coumaroyl alcohol + NADP(+) = (E)-4-coumaraldehyde + NADPH + H(+)</text>
        <dbReference type="Rhea" id="RHEA:45724"/>
        <dbReference type="ChEBI" id="CHEBI:15378"/>
        <dbReference type="ChEBI" id="CHEBI:28353"/>
        <dbReference type="ChEBI" id="CHEBI:57783"/>
        <dbReference type="ChEBI" id="CHEBI:58349"/>
        <dbReference type="ChEBI" id="CHEBI:64555"/>
        <dbReference type="EC" id="1.1.1.195"/>
    </reaction>
    <physiologicalReaction direction="right-to-left" evidence="10">
        <dbReference type="Rhea" id="RHEA:45726"/>
    </physiologicalReaction>
</comment>
<dbReference type="AlphaFoldDB" id="J3LLI3"/>
<feature type="domain" description="Enoyl reductase (ER)" evidence="16">
    <location>
        <begin position="19"/>
        <end position="341"/>
    </location>
</feature>
<evidence type="ECO:0000256" key="3">
    <source>
        <dbReference type="ARBA" id="ARBA00011738"/>
    </source>
</evidence>
<dbReference type="EC" id="1.1.1.195" evidence="4"/>
<dbReference type="CDD" id="cd05283">
    <property type="entry name" value="CAD1"/>
    <property type="match status" value="1"/>
</dbReference>
<dbReference type="SUPFAM" id="SSF51735">
    <property type="entry name" value="NAD(P)-binding Rossmann-fold domains"/>
    <property type="match status" value="1"/>
</dbReference>
<keyword evidence="7 15" id="KW-0862">Zinc</keyword>
<reference evidence="17" key="1">
    <citation type="journal article" date="2013" name="Nat. Commun.">
        <title>Whole-genome sequencing of Oryza brachyantha reveals mechanisms underlying Oryza genome evolution.</title>
        <authorList>
            <person name="Chen J."/>
            <person name="Huang Q."/>
            <person name="Gao D."/>
            <person name="Wang J."/>
            <person name="Lang Y."/>
            <person name="Liu T."/>
            <person name="Li B."/>
            <person name="Bai Z."/>
            <person name="Luis Goicoechea J."/>
            <person name="Liang C."/>
            <person name="Chen C."/>
            <person name="Zhang W."/>
            <person name="Sun S."/>
            <person name="Liao Y."/>
            <person name="Zhang X."/>
            <person name="Yang L."/>
            <person name="Song C."/>
            <person name="Wang M."/>
            <person name="Shi J."/>
            <person name="Liu G."/>
            <person name="Liu J."/>
            <person name="Zhou H."/>
            <person name="Zhou W."/>
            <person name="Yu Q."/>
            <person name="An N."/>
            <person name="Chen Y."/>
            <person name="Cai Q."/>
            <person name="Wang B."/>
            <person name="Liu B."/>
            <person name="Min J."/>
            <person name="Huang Y."/>
            <person name="Wu H."/>
            <person name="Li Z."/>
            <person name="Zhang Y."/>
            <person name="Yin Y."/>
            <person name="Song W."/>
            <person name="Jiang J."/>
            <person name="Jackson S.A."/>
            <person name="Wing R.A."/>
            <person name="Wang J."/>
            <person name="Chen M."/>
        </authorList>
    </citation>
    <scope>NUCLEOTIDE SEQUENCE [LARGE SCALE GENOMIC DNA]</scope>
    <source>
        <strain evidence="17">cv. IRGC 101232</strain>
    </source>
</reference>
<evidence type="ECO:0000259" key="16">
    <source>
        <dbReference type="SMART" id="SM00829"/>
    </source>
</evidence>
<keyword evidence="5 15" id="KW-0479">Metal-binding</keyword>
<evidence type="ECO:0000256" key="8">
    <source>
        <dbReference type="ARBA" id="ARBA00022857"/>
    </source>
</evidence>
<comment type="cofactor">
    <cofactor evidence="1 15">
        <name>Zn(2+)</name>
        <dbReference type="ChEBI" id="CHEBI:29105"/>
    </cofactor>
</comment>
<evidence type="ECO:0000256" key="2">
    <source>
        <dbReference type="ARBA" id="ARBA00004928"/>
    </source>
</evidence>
<dbReference type="GO" id="GO:0009809">
    <property type="term" value="P:lignin biosynthetic process"/>
    <property type="evidence" value="ECO:0007669"/>
    <property type="project" value="UniProtKB-KW"/>
</dbReference>
<evidence type="ECO:0000256" key="1">
    <source>
        <dbReference type="ARBA" id="ARBA00001947"/>
    </source>
</evidence>
<dbReference type="SMART" id="SM00829">
    <property type="entry name" value="PKS_ER"/>
    <property type="match status" value="1"/>
</dbReference>
<dbReference type="UniPathway" id="UPA00711"/>
<dbReference type="HOGENOM" id="CLU_337831_0_0_1"/>
<evidence type="ECO:0000256" key="10">
    <source>
        <dbReference type="ARBA" id="ARBA00047329"/>
    </source>
</evidence>
<protein>
    <recommendedName>
        <fullName evidence="4">cinnamyl-alcohol dehydrogenase</fullName>
        <ecNumber evidence="4">1.1.1.195</ecNumber>
    </recommendedName>
</protein>
<dbReference type="Pfam" id="PF13966">
    <property type="entry name" value="zf-RVT"/>
    <property type="match status" value="1"/>
</dbReference>
<dbReference type="GO" id="GO:0008270">
    <property type="term" value="F:zinc ion binding"/>
    <property type="evidence" value="ECO:0007669"/>
    <property type="project" value="InterPro"/>
</dbReference>
<dbReference type="InterPro" id="IPR011032">
    <property type="entry name" value="GroES-like_sf"/>
</dbReference>
<dbReference type="PROSITE" id="PS00059">
    <property type="entry name" value="ADH_ZINC"/>
    <property type="match status" value="1"/>
</dbReference>
<accession>J3LLI3</accession>
<evidence type="ECO:0000256" key="15">
    <source>
        <dbReference type="RuleBase" id="RU361277"/>
    </source>
</evidence>
<comment type="pathway">
    <text evidence="2">Aromatic compound metabolism; phenylpropanoid biosynthesis.</text>
</comment>
<comment type="catalytic activity">
    <reaction evidence="12">
        <text>(E)-caffeyl alcohol + NADP(+) = (E)-caffeyl aldehyde + NADPH + H(+)</text>
        <dbReference type="Rhea" id="RHEA:45728"/>
        <dbReference type="ChEBI" id="CHEBI:15378"/>
        <dbReference type="ChEBI" id="CHEBI:28323"/>
        <dbReference type="ChEBI" id="CHEBI:31334"/>
        <dbReference type="ChEBI" id="CHEBI:57783"/>
        <dbReference type="ChEBI" id="CHEBI:58349"/>
    </reaction>
    <physiologicalReaction direction="right-to-left" evidence="12">
        <dbReference type="Rhea" id="RHEA:45730"/>
    </physiologicalReaction>
</comment>
<dbReference type="InterPro" id="IPR026960">
    <property type="entry name" value="RVT-Znf"/>
</dbReference>
<dbReference type="InterPro" id="IPR002328">
    <property type="entry name" value="ADH_Zn_CS"/>
</dbReference>
<comment type="catalytic activity">
    <reaction evidence="13">
        <text>(E)-coniferol + NADP(+) = (E)-coniferaldehyde + NADPH + H(+)</text>
        <dbReference type="Rhea" id="RHEA:22444"/>
        <dbReference type="ChEBI" id="CHEBI:15378"/>
        <dbReference type="ChEBI" id="CHEBI:16547"/>
        <dbReference type="ChEBI" id="CHEBI:17745"/>
        <dbReference type="ChEBI" id="CHEBI:57783"/>
        <dbReference type="ChEBI" id="CHEBI:58349"/>
        <dbReference type="EC" id="1.1.1.195"/>
    </reaction>
    <physiologicalReaction direction="right-to-left" evidence="13">
        <dbReference type="Rhea" id="RHEA:22446"/>
    </physiologicalReaction>
</comment>
<dbReference type="STRING" id="4533.J3LLI3"/>
<reference evidence="17" key="2">
    <citation type="submission" date="2013-04" db="UniProtKB">
        <authorList>
            <consortium name="EnsemblPlants"/>
        </authorList>
    </citation>
    <scope>IDENTIFICATION</scope>
</reference>
<dbReference type="SUPFAM" id="SSF50129">
    <property type="entry name" value="GroES-like"/>
    <property type="match status" value="1"/>
</dbReference>
<dbReference type="Proteomes" id="UP000006038">
    <property type="component" value="Chromosome 3"/>
</dbReference>
<keyword evidence="18" id="KW-1185">Reference proteome</keyword>
<dbReference type="Pfam" id="PF08240">
    <property type="entry name" value="ADH_N"/>
    <property type="match status" value="1"/>
</dbReference>
<evidence type="ECO:0000256" key="11">
    <source>
        <dbReference type="ARBA" id="ARBA00048379"/>
    </source>
</evidence>
<evidence type="ECO:0000256" key="14">
    <source>
        <dbReference type="ARBA" id="ARBA00049332"/>
    </source>
</evidence>
<dbReference type="InterPro" id="IPR036291">
    <property type="entry name" value="NAD(P)-bd_dom_sf"/>
</dbReference>
<evidence type="ECO:0000313" key="17">
    <source>
        <dbReference type="EnsemblPlants" id="OB03G19090.1"/>
    </source>
</evidence>
<evidence type="ECO:0000256" key="12">
    <source>
        <dbReference type="ARBA" id="ARBA00049226"/>
    </source>
</evidence>
<sequence length="843" mass="92781">MEMQQPTMVAGWAARDANGLLSPFSFPLRAKGDEDVVLKILFCGICHSDLSTIKNEWGNAKYPVVPGHEIVGVVTEVGSSVSRFSTGDKVGVGYIASTCRACANCRDGFENYCAGLVPSFNASLPGGAEVHGGFSELAVVHERYAVRIPDGAALDRVAPLLCAGVTVYCPMRRLGLDRPGLHLGVAGLGGLGHLAVKFGKAFGVKVTVISTSPGKEAEAMDRLAADAFLLSTNAEQMKAAAGTIDGIIDTVSAGHDLTPALMLLRTHGKLVPVGSPGKPVQLALYPLQSGGKSVAGSMIGGMRETQEMIDFAGEHGVTAEVEVIGMEDVNDAMERLQKGDVSFGDSDLDGAPGYVAIGNILSNEQEAYGLKAILDLFGSATGLWVNFTKSAISTIQCSQQEVVLVQSILQCRLEAFPITYLGLPLSQRKLTKPEIQPLLDKFGKKIAGWKPRFLSTGDRLILIKSVLFALPLCLLSVLEMPKWALKEINRKCRGFLWKGQEEINGGHCLVAWKSVYMTVENGGLGIKDLDLFGKALRLKWLAVQHDQKDRPWTKFPIRQPKQMENMFYSATKFTVGNGATVNFWKAHWLPGGSIMNSRKCLFSYVEKSNLTVEKGVHNNRWVRDIKGAPSNAAIAEYFVVWDEVQQMMLSPEQEDAITWKTATKGCFTVAEAYKFSFVSNTLAVCADINWKSHVPAKIKFFMWLADRVRCLTADNLAQRGWPHQAGCKLCSATQESCAHLFVDCRFTYEVWTRLRSWVELDFTLPGERGLALGDWWLEARSCCRTIYRKNFDALVQLTCWMTWKERNNRVFNQKLTSVDEVVHGIKEEIEVWKMAGLLKVISE</sequence>